<protein>
    <submittedName>
        <fullName evidence="1">Uncharacterized protein</fullName>
    </submittedName>
</protein>
<name>A0A0E9X513_ANGAN</name>
<sequence>MKLSSLASDPETADIISVFFGMPECLHRVRMNIKGVPLQKPHQAALALTVFGMARL</sequence>
<dbReference type="EMBL" id="GBXM01011819">
    <property type="protein sequence ID" value="JAH96758.1"/>
    <property type="molecule type" value="Transcribed_RNA"/>
</dbReference>
<reference evidence="1" key="2">
    <citation type="journal article" date="2015" name="Fish Shellfish Immunol.">
        <title>Early steps in the European eel (Anguilla anguilla)-Vibrio vulnificus interaction in the gills: Role of the RtxA13 toxin.</title>
        <authorList>
            <person name="Callol A."/>
            <person name="Pajuelo D."/>
            <person name="Ebbesson L."/>
            <person name="Teles M."/>
            <person name="MacKenzie S."/>
            <person name="Amaro C."/>
        </authorList>
    </citation>
    <scope>NUCLEOTIDE SEQUENCE</scope>
</reference>
<accession>A0A0E9X513</accession>
<proteinExistence type="predicted"/>
<evidence type="ECO:0000313" key="1">
    <source>
        <dbReference type="EMBL" id="JAH96758.1"/>
    </source>
</evidence>
<reference evidence="1" key="1">
    <citation type="submission" date="2014-11" db="EMBL/GenBank/DDBJ databases">
        <authorList>
            <person name="Amaro Gonzalez C."/>
        </authorList>
    </citation>
    <scope>NUCLEOTIDE SEQUENCE</scope>
</reference>
<organism evidence="1">
    <name type="scientific">Anguilla anguilla</name>
    <name type="common">European freshwater eel</name>
    <name type="synonym">Muraena anguilla</name>
    <dbReference type="NCBI Taxonomy" id="7936"/>
    <lineage>
        <taxon>Eukaryota</taxon>
        <taxon>Metazoa</taxon>
        <taxon>Chordata</taxon>
        <taxon>Craniata</taxon>
        <taxon>Vertebrata</taxon>
        <taxon>Euteleostomi</taxon>
        <taxon>Actinopterygii</taxon>
        <taxon>Neopterygii</taxon>
        <taxon>Teleostei</taxon>
        <taxon>Anguilliformes</taxon>
        <taxon>Anguillidae</taxon>
        <taxon>Anguilla</taxon>
    </lineage>
</organism>
<dbReference type="AlphaFoldDB" id="A0A0E9X513"/>